<accession>A0A1V8T0P8</accession>
<protein>
    <recommendedName>
        <fullName evidence="12">Cytochrome P450</fullName>
    </recommendedName>
</protein>
<dbReference type="InterPro" id="IPR017972">
    <property type="entry name" value="Cyt_P450_CS"/>
</dbReference>
<evidence type="ECO:0000256" key="1">
    <source>
        <dbReference type="ARBA" id="ARBA00001971"/>
    </source>
</evidence>
<dbReference type="InParanoid" id="A0A1V8T0P8"/>
<feature type="binding site" description="axial binding residue" evidence="8">
    <location>
        <position position="371"/>
    </location>
    <ligand>
        <name>heme</name>
        <dbReference type="ChEBI" id="CHEBI:30413"/>
    </ligand>
    <ligandPart>
        <name>Fe</name>
        <dbReference type="ChEBI" id="CHEBI:18248"/>
    </ligandPart>
</feature>
<comment type="caution">
    <text evidence="10">The sequence shown here is derived from an EMBL/GenBank/DDBJ whole genome shotgun (WGS) entry which is preliminary data.</text>
</comment>
<name>A0A1V8T0P8_9PEZI</name>
<evidence type="ECO:0000256" key="5">
    <source>
        <dbReference type="ARBA" id="ARBA00023002"/>
    </source>
</evidence>
<dbReference type="AlphaFoldDB" id="A0A1V8T0P8"/>
<organism evidence="10 11">
    <name type="scientific">Cryoendolithus antarcticus</name>
    <dbReference type="NCBI Taxonomy" id="1507870"/>
    <lineage>
        <taxon>Eukaryota</taxon>
        <taxon>Fungi</taxon>
        <taxon>Dikarya</taxon>
        <taxon>Ascomycota</taxon>
        <taxon>Pezizomycotina</taxon>
        <taxon>Dothideomycetes</taxon>
        <taxon>Dothideomycetidae</taxon>
        <taxon>Cladosporiales</taxon>
        <taxon>Cladosporiaceae</taxon>
        <taxon>Cryoendolithus</taxon>
    </lineage>
</organism>
<evidence type="ECO:0000256" key="2">
    <source>
        <dbReference type="ARBA" id="ARBA00010617"/>
    </source>
</evidence>
<dbReference type="GO" id="GO:0005506">
    <property type="term" value="F:iron ion binding"/>
    <property type="evidence" value="ECO:0007669"/>
    <property type="project" value="InterPro"/>
</dbReference>
<keyword evidence="5 9" id="KW-0560">Oxidoreductase</keyword>
<evidence type="ECO:0000313" key="11">
    <source>
        <dbReference type="Proteomes" id="UP000192596"/>
    </source>
</evidence>
<dbReference type="OrthoDB" id="1844152at2759"/>
<dbReference type="PANTHER" id="PTHR46206">
    <property type="entry name" value="CYTOCHROME P450"/>
    <property type="match status" value="1"/>
</dbReference>
<evidence type="ECO:0000256" key="7">
    <source>
        <dbReference type="ARBA" id="ARBA00023033"/>
    </source>
</evidence>
<keyword evidence="6 8" id="KW-0408">Iron</keyword>
<keyword evidence="3 8" id="KW-0349">Heme</keyword>
<evidence type="ECO:0000256" key="8">
    <source>
        <dbReference type="PIRSR" id="PIRSR602403-1"/>
    </source>
</evidence>
<dbReference type="Pfam" id="PF00067">
    <property type="entry name" value="p450"/>
    <property type="match status" value="1"/>
</dbReference>
<dbReference type="GO" id="GO:0004497">
    <property type="term" value="F:monooxygenase activity"/>
    <property type="evidence" value="ECO:0007669"/>
    <property type="project" value="UniProtKB-KW"/>
</dbReference>
<evidence type="ECO:0000256" key="9">
    <source>
        <dbReference type="RuleBase" id="RU000461"/>
    </source>
</evidence>
<comment type="cofactor">
    <cofactor evidence="1 8">
        <name>heme</name>
        <dbReference type="ChEBI" id="CHEBI:30413"/>
    </cofactor>
</comment>
<dbReference type="PROSITE" id="PS00086">
    <property type="entry name" value="CYTOCHROME_P450"/>
    <property type="match status" value="1"/>
</dbReference>
<dbReference type="InterPro" id="IPR001128">
    <property type="entry name" value="Cyt_P450"/>
</dbReference>
<evidence type="ECO:0000256" key="3">
    <source>
        <dbReference type="ARBA" id="ARBA00022617"/>
    </source>
</evidence>
<dbReference type="STRING" id="1507870.A0A1V8T0P8"/>
<dbReference type="SUPFAM" id="SSF48264">
    <property type="entry name" value="Cytochrome P450"/>
    <property type="match status" value="1"/>
</dbReference>
<keyword evidence="7 9" id="KW-0503">Monooxygenase</keyword>
<dbReference type="PRINTS" id="PR00465">
    <property type="entry name" value="EP450IV"/>
</dbReference>
<dbReference type="GO" id="GO:0016705">
    <property type="term" value="F:oxidoreductase activity, acting on paired donors, with incorporation or reduction of molecular oxygen"/>
    <property type="evidence" value="ECO:0007669"/>
    <property type="project" value="InterPro"/>
</dbReference>
<evidence type="ECO:0000313" key="10">
    <source>
        <dbReference type="EMBL" id="OQO04841.1"/>
    </source>
</evidence>
<dbReference type="CDD" id="cd11041">
    <property type="entry name" value="CYP503A1-like"/>
    <property type="match status" value="1"/>
</dbReference>
<gene>
    <name evidence="10" type="ORF">B0A48_07858</name>
</gene>
<keyword evidence="4 8" id="KW-0479">Metal-binding</keyword>
<dbReference type="InterPro" id="IPR002403">
    <property type="entry name" value="Cyt_P450_E_grp-IV"/>
</dbReference>
<evidence type="ECO:0008006" key="12">
    <source>
        <dbReference type="Google" id="ProtNLM"/>
    </source>
</evidence>
<evidence type="ECO:0000256" key="4">
    <source>
        <dbReference type="ARBA" id="ARBA00022723"/>
    </source>
</evidence>
<keyword evidence="11" id="KW-1185">Reference proteome</keyword>
<sequence>MRSQYNEQGLPFAVPNFNNFIPNVIVPPEFAQWMDGQPEDRLSAREGQLYFLSKHTFSHPRLHRDTLDANTARTAMIVRLQTLYAQVNDETVTALNDVWGNAEEEWTAVNLDAGFLDALRTYVNSFATQGILIRFLVPEISHPVFGRMSAWPVHLRFSRLVDGYLLPYARQLIRQTKSEKPSRDENSLAHWLAVADRGKHPDDEMMADSLAGQLASAEFAPLHTSTFAIANTLLDILSSRNHAEILAALRNEAEQALRGPPEIWTRANILRLELADSAIRESQRLNQTTRKAVLRRVVAKEDLTLPDGTHIPKGIYIGLSAEGIHMDSDLYEAPEESRPFHFAGIDGREKARKLVSIGTDYLPFGYGRHGCPGRFFVARMLTVMLAVIARDYEIAGLGERPKGYGISDHSAPPRDVVIRVRRRKA</sequence>
<dbReference type="EMBL" id="NAJO01000020">
    <property type="protein sequence ID" value="OQO04841.1"/>
    <property type="molecule type" value="Genomic_DNA"/>
</dbReference>
<dbReference type="Gene3D" id="1.10.630.10">
    <property type="entry name" value="Cytochrome P450"/>
    <property type="match status" value="1"/>
</dbReference>
<comment type="similarity">
    <text evidence="2 9">Belongs to the cytochrome P450 family.</text>
</comment>
<dbReference type="GO" id="GO:0020037">
    <property type="term" value="F:heme binding"/>
    <property type="evidence" value="ECO:0007669"/>
    <property type="project" value="InterPro"/>
</dbReference>
<dbReference type="Proteomes" id="UP000192596">
    <property type="component" value="Unassembled WGS sequence"/>
</dbReference>
<evidence type="ECO:0000256" key="6">
    <source>
        <dbReference type="ARBA" id="ARBA00023004"/>
    </source>
</evidence>
<dbReference type="InterPro" id="IPR036396">
    <property type="entry name" value="Cyt_P450_sf"/>
</dbReference>
<dbReference type="PANTHER" id="PTHR46206:SF1">
    <property type="entry name" value="P450, PUTATIVE (EUROFUNG)-RELATED"/>
    <property type="match status" value="1"/>
</dbReference>
<proteinExistence type="inferred from homology"/>
<reference evidence="11" key="1">
    <citation type="submission" date="2017-03" db="EMBL/GenBank/DDBJ databases">
        <title>Genomes of endolithic fungi from Antarctica.</title>
        <authorList>
            <person name="Coleine C."/>
            <person name="Masonjones S."/>
            <person name="Stajich J.E."/>
        </authorList>
    </citation>
    <scope>NUCLEOTIDE SEQUENCE [LARGE SCALE GENOMIC DNA]</scope>
    <source>
        <strain evidence="11">CCFEE 5527</strain>
    </source>
</reference>